<feature type="region of interest" description="Disordered" evidence="4">
    <location>
        <begin position="196"/>
        <end position="216"/>
    </location>
</feature>
<accession>A0A8T1S3A6</accession>
<feature type="compositionally biased region" description="Acidic residues" evidence="4">
    <location>
        <begin position="239"/>
        <end position="248"/>
    </location>
</feature>
<dbReference type="InterPro" id="IPR011107">
    <property type="entry name" value="PPI_Ypi1"/>
</dbReference>
<feature type="region of interest" description="Disordered" evidence="4">
    <location>
        <begin position="233"/>
        <end position="294"/>
    </location>
</feature>
<dbReference type="PANTHER" id="PTHR20835">
    <property type="entry name" value="E3 UBIQUITIN-PROTEIN LIGASE PPP1R11-RELATED"/>
    <property type="match status" value="1"/>
</dbReference>
<proteinExistence type="predicted"/>
<dbReference type="GO" id="GO:0005634">
    <property type="term" value="C:nucleus"/>
    <property type="evidence" value="ECO:0007669"/>
    <property type="project" value="TreeGrafter"/>
</dbReference>
<evidence type="ECO:0000256" key="3">
    <source>
        <dbReference type="ARBA" id="ARBA00031039"/>
    </source>
</evidence>
<organism evidence="5 6">
    <name type="scientific">Chelydra serpentina</name>
    <name type="common">Snapping turtle</name>
    <name type="synonym">Testudo serpentina</name>
    <dbReference type="NCBI Taxonomy" id="8475"/>
    <lineage>
        <taxon>Eukaryota</taxon>
        <taxon>Metazoa</taxon>
        <taxon>Chordata</taxon>
        <taxon>Craniata</taxon>
        <taxon>Vertebrata</taxon>
        <taxon>Euteleostomi</taxon>
        <taxon>Archelosauria</taxon>
        <taxon>Testudinata</taxon>
        <taxon>Testudines</taxon>
        <taxon>Cryptodira</taxon>
        <taxon>Durocryptodira</taxon>
        <taxon>Americhelydia</taxon>
        <taxon>Chelydroidea</taxon>
        <taxon>Chelydridae</taxon>
        <taxon>Chelydra</taxon>
    </lineage>
</organism>
<gene>
    <name evidence="5" type="primary">PPP1R11</name>
    <name evidence="5" type="ORF">G0U57_020399</name>
</gene>
<feature type="compositionally biased region" description="Basic and acidic residues" evidence="4">
    <location>
        <begin position="22"/>
        <end position="32"/>
    </location>
</feature>
<evidence type="ECO:0000256" key="2">
    <source>
        <dbReference type="ARBA" id="ARBA00023272"/>
    </source>
</evidence>
<name>A0A8T1S3A6_CHESE</name>
<dbReference type="GO" id="GO:0008157">
    <property type="term" value="F:protein phosphatase 1 binding"/>
    <property type="evidence" value="ECO:0007669"/>
    <property type="project" value="TreeGrafter"/>
</dbReference>
<evidence type="ECO:0000256" key="1">
    <source>
        <dbReference type="ARBA" id="ARBA00021994"/>
    </source>
</evidence>
<dbReference type="Proteomes" id="UP000765507">
    <property type="component" value="Unassembled WGS sequence"/>
</dbReference>
<feature type="non-terminal residue" evidence="5">
    <location>
        <position position="294"/>
    </location>
</feature>
<dbReference type="PANTHER" id="PTHR20835:SF0">
    <property type="entry name" value="E3 UBIQUITIN-PROTEIN LIGASE PPP1R11"/>
    <property type="match status" value="1"/>
</dbReference>
<comment type="caution">
    <text evidence="5">The sequence shown here is derived from an EMBL/GenBank/DDBJ whole genome shotgun (WGS) entry which is preliminary data.</text>
</comment>
<feature type="compositionally biased region" description="Low complexity" evidence="4">
    <location>
        <begin position="157"/>
        <end position="175"/>
    </location>
</feature>
<keyword evidence="6" id="KW-1185">Reference proteome</keyword>
<feature type="compositionally biased region" description="Basic and acidic residues" evidence="4">
    <location>
        <begin position="203"/>
        <end position="216"/>
    </location>
</feature>
<dbReference type="AlphaFoldDB" id="A0A8T1S3A6"/>
<evidence type="ECO:0000313" key="6">
    <source>
        <dbReference type="Proteomes" id="UP000765507"/>
    </source>
</evidence>
<reference evidence="5 6" key="1">
    <citation type="journal article" date="2020" name="G3 (Bethesda)">
        <title>Draft Genome of the Common Snapping Turtle, Chelydra serpentina, a Model for Phenotypic Plasticity in Reptiles.</title>
        <authorList>
            <person name="Das D."/>
            <person name="Singh S.K."/>
            <person name="Bierstedt J."/>
            <person name="Erickson A."/>
            <person name="Galli G.L.J."/>
            <person name="Crossley D.A. 2nd"/>
            <person name="Rhen T."/>
        </authorList>
    </citation>
    <scope>NUCLEOTIDE SEQUENCE [LARGE SCALE GENOMIC DNA]</scope>
    <source>
        <strain evidence="5">KW</strain>
    </source>
</reference>
<evidence type="ECO:0000256" key="4">
    <source>
        <dbReference type="SAM" id="MobiDB-lite"/>
    </source>
</evidence>
<feature type="compositionally biased region" description="Low complexity" evidence="4">
    <location>
        <begin position="137"/>
        <end position="149"/>
    </location>
</feature>
<dbReference type="EMBL" id="JAHGAV010000863">
    <property type="protein sequence ID" value="KAG6923479.1"/>
    <property type="molecule type" value="Genomic_DNA"/>
</dbReference>
<dbReference type="Pfam" id="PF07491">
    <property type="entry name" value="PPI_Ypi1"/>
    <property type="match status" value="1"/>
</dbReference>
<keyword evidence="2" id="KW-0650">Protein phosphatase inhibitor</keyword>
<feature type="region of interest" description="Disordered" evidence="4">
    <location>
        <begin position="128"/>
        <end position="175"/>
    </location>
</feature>
<sequence>CTCASQGPTDTPLADPQSTCPRNREVRSRDSSSCRNRGASHQPLPALDVTQARILSAPFFWPRMRAAPPYGGSAAPRIPFLRGPKARGTVCRDSHPEAGSSWPEVVCGWWWEPGGRSPRAAGRAGAAAAAAGGGARQGRCAAQTLPPGNRGRGERGPGSAMAEATATATAGGRAASATVTETVTIEPENRSLTIKLRKRKPDKKVEWSSDTVDNEHLGRRSSKCCCIYEKPRAFGESSTESEDEEDEGCGNAHCIRGHRKGEHGGRGGGSSGGGRGSLRKAEPSGQDHSAAMQH</sequence>
<feature type="compositionally biased region" description="Gly residues" evidence="4">
    <location>
        <begin position="266"/>
        <end position="276"/>
    </location>
</feature>
<evidence type="ECO:0000313" key="5">
    <source>
        <dbReference type="EMBL" id="KAG6923479.1"/>
    </source>
</evidence>
<protein>
    <recommendedName>
        <fullName evidence="1">E3 ubiquitin-protein ligase PPP1R11</fullName>
    </recommendedName>
    <alternativeName>
        <fullName evidence="3">Protein phosphatase 1 regulatory subunit 11</fullName>
    </alternativeName>
</protein>
<feature type="region of interest" description="Disordered" evidence="4">
    <location>
        <begin position="1"/>
        <end position="42"/>
    </location>
</feature>
<dbReference type="OrthoDB" id="307488at2759"/>
<dbReference type="GO" id="GO:0004865">
    <property type="term" value="F:protein serine/threonine phosphatase inhibitor activity"/>
    <property type="evidence" value="ECO:0007669"/>
    <property type="project" value="InterPro"/>
</dbReference>